<evidence type="ECO:0000313" key="9">
    <source>
        <dbReference type="Proteomes" id="UP000541444"/>
    </source>
</evidence>
<keyword evidence="7" id="KW-0568">Pathogenesis-related protein</keyword>
<accession>A0A7J7M505</accession>
<protein>
    <submittedName>
        <fullName evidence="8">Uncharacterized protein</fullName>
    </submittedName>
</protein>
<evidence type="ECO:0000256" key="4">
    <source>
        <dbReference type="ARBA" id="ARBA00022821"/>
    </source>
</evidence>
<comment type="caution">
    <text evidence="8">The sequence shown here is derived from an EMBL/GenBank/DDBJ whole genome shotgun (WGS) entry which is preliminary data.</text>
</comment>
<keyword evidence="6" id="KW-0472">Membrane</keyword>
<dbReference type="GO" id="GO:0016020">
    <property type="term" value="C:membrane"/>
    <property type="evidence" value="ECO:0007669"/>
    <property type="project" value="UniProtKB-SubCell"/>
</dbReference>
<evidence type="ECO:0000256" key="2">
    <source>
        <dbReference type="ARBA" id="ARBA00006574"/>
    </source>
</evidence>
<keyword evidence="4" id="KW-0611">Plant defense</keyword>
<dbReference type="GO" id="GO:0006952">
    <property type="term" value="P:defense response"/>
    <property type="evidence" value="ECO:0007669"/>
    <property type="project" value="UniProtKB-KW"/>
</dbReference>
<evidence type="ECO:0000256" key="3">
    <source>
        <dbReference type="ARBA" id="ARBA00022692"/>
    </source>
</evidence>
<organism evidence="8 9">
    <name type="scientific">Kingdonia uniflora</name>
    <dbReference type="NCBI Taxonomy" id="39325"/>
    <lineage>
        <taxon>Eukaryota</taxon>
        <taxon>Viridiplantae</taxon>
        <taxon>Streptophyta</taxon>
        <taxon>Embryophyta</taxon>
        <taxon>Tracheophyta</taxon>
        <taxon>Spermatophyta</taxon>
        <taxon>Magnoliopsida</taxon>
        <taxon>Ranunculales</taxon>
        <taxon>Circaeasteraceae</taxon>
        <taxon>Kingdonia</taxon>
    </lineage>
</organism>
<dbReference type="PANTHER" id="PTHR31942:SF49">
    <property type="entry name" value="MLO-LIKE PROTEIN 8"/>
    <property type="match status" value="1"/>
</dbReference>
<evidence type="ECO:0000256" key="7">
    <source>
        <dbReference type="ARBA" id="ARBA00023265"/>
    </source>
</evidence>
<evidence type="ECO:0000256" key="1">
    <source>
        <dbReference type="ARBA" id="ARBA00004141"/>
    </source>
</evidence>
<proteinExistence type="inferred from homology"/>
<evidence type="ECO:0000313" key="8">
    <source>
        <dbReference type="EMBL" id="KAF6149946.1"/>
    </source>
</evidence>
<comment type="subcellular location">
    <subcellularLocation>
        <location evidence="1">Membrane</location>
        <topology evidence="1">Multi-pass membrane protein</topology>
    </subcellularLocation>
</comment>
<dbReference type="AlphaFoldDB" id="A0A7J7M505"/>
<name>A0A7J7M505_9MAGN</name>
<keyword evidence="9" id="KW-1185">Reference proteome</keyword>
<evidence type="ECO:0000256" key="6">
    <source>
        <dbReference type="ARBA" id="ARBA00023136"/>
    </source>
</evidence>
<dbReference type="PANTHER" id="PTHR31942">
    <property type="entry name" value="MLO-LIKE PROTEIN 1"/>
    <property type="match status" value="1"/>
</dbReference>
<dbReference type="InterPro" id="IPR004326">
    <property type="entry name" value="Mlo"/>
</dbReference>
<dbReference type="EMBL" id="JACGCM010001775">
    <property type="protein sequence ID" value="KAF6149946.1"/>
    <property type="molecule type" value="Genomic_DNA"/>
</dbReference>
<dbReference type="OrthoDB" id="1388414at2759"/>
<reference evidence="8 9" key="1">
    <citation type="journal article" date="2020" name="IScience">
        <title>Genome Sequencing of the Endangered Kingdonia uniflora (Circaeasteraceae, Ranunculales) Reveals Potential Mechanisms of Evolutionary Specialization.</title>
        <authorList>
            <person name="Sun Y."/>
            <person name="Deng T."/>
            <person name="Zhang A."/>
            <person name="Moore M.J."/>
            <person name="Landis J.B."/>
            <person name="Lin N."/>
            <person name="Zhang H."/>
            <person name="Zhang X."/>
            <person name="Huang J."/>
            <person name="Zhang X."/>
            <person name="Sun H."/>
            <person name="Wang H."/>
        </authorList>
    </citation>
    <scope>NUCLEOTIDE SEQUENCE [LARGE SCALE GENOMIC DNA]</scope>
    <source>
        <strain evidence="8">TB1705</strain>
        <tissue evidence="8">Leaf</tissue>
    </source>
</reference>
<keyword evidence="3" id="KW-0812">Transmembrane</keyword>
<sequence length="123" mass="14119">MLTERRRCCLDRDESIHLRISAGLWFMDKRKTALFEALEKVYIGRICIPMKAANLMLPCPLRHTKVEDVKEHRQRLLWNDGRFLAAAGAEVKKCKTGHEPLISSNGVHQLHIHILSVSLSHVI</sequence>
<gene>
    <name evidence="8" type="ORF">GIB67_008667</name>
</gene>
<dbReference type="Proteomes" id="UP000541444">
    <property type="component" value="Unassembled WGS sequence"/>
</dbReference>
<dbReference type="Pfam" id="PF03094">
    <property type="entry name" value="Mlo"/>
    <property type="match status" value="1"/>
</dbReference>
<keyword evidence="5" id="KW-1133">Transmembrane helix</keyword>
<comment type="similarity">
    <text evidence="2">Belongs to the MLO family.</text>
</comment>
<evidence type="ECO:0000256" key="5">
    <source>
        <dbReference type="ARBA" id="ARBA00022989"/>
    </source>
</evidence>